<feature type="signal peptide" evidence="1">
    <location>
        <begin position="1"/>
        <end position="17"/>
    </location>
</feature>
<organism evidence="2 3">
    <name type="scientific">Streptomyces mirabilis</name>
    <dbReference type="NCBI Taxonomy" id="68239"/>
    <lineage>
        <taxon>Bacteria</taxon>
        <taxon>Bacillati</taxon>
        <taxon>Actinomycetota</taxon>
        <taxon>Actinomycetes</taxon>
        <taxon>Kitasatosporales</taxon>
        <taxon>Streptomycetaceae</taxon>
        <taxon>Streptomyces</taxon>
    </lineage>
</organism>
<evidence type="ECO:0000256" key="1">
    <source>
        <dbReference type="SAM" id="SignalP"/>
    </source>
</evidence>
<protein>
    <recommendedName>
        <fullName evidence="4">MftR C-terminal domain-containing protein</fullName>
    </recommendedName>
</protein>
<sequence length="58" mass="6192">MSLATIALPLAPMTANAAISAFNYLWAVQTAARFATEEPPLPALLVDVAERIVIPVDR</sequence>
<name>A0A1I2SUM3_9ACTN</name>
<feature type="chain" id="PRO_5010238691" description="MftR C-terminal domain-containing protein" evidence="1">
    <location>
        <begin position="18"/>
        <end position="58"/>
    </location>
</feature>
<dbReference type="AlphaFoldDB" id="A0A1I2SUM3"/>
<dbReference type="Proteomes" id="UP000181942">
    <property type="component" value="Unassembled WGS sequence"/>
</dbReference>
<dbReference type="EMBL" id="FONR01000022">
    <property type="protein sequence ID" value="SFG54627.1"/>
    <property type="molecule type" value="Genomic_DNA"/>
</dbReference>
<gene>
    <name evidence="2" type="ORF">SAMN02787118_122123</name>
</gene>
<keyword evidence="1" id="KW-0732">Signal</keyword>
<evidence type="ECO:0000313" key="3">
    <source>
        <dbReference type="Proteomes" id="UP000181942"/>
    </source>
</evidence>
<evidence type="ECO:0008006" key="4">
    <source>
        <dbReference type="Google" id="ProtNLM"/>
    </source>
</evidence>
<proteinExistence type="predicted"/>
<evidence type="ECO:0000313" key="2">
    <source>
        <dbReference type="EMBL" id="SFG54627.1"/>
    </source>
</evidence>
<accession>A0A1I2SUM3</accession>
<reference evidence="2 3" key="1">
    <citation type="submission" date="2016-10" db="EMBL/GenBank/DDBJ databases">
        <authorList>
            <person name="de Groot N.N."/>
        </authorList>
    </citation>
    <scope>NUCLEOTIDE SEQUENCE [LARGE SCALE GENOMIC DNA]</scope>
    <source>
        <strain evidence="2 3">OK461</strain>
    </source>
</reference>
<dbReference type="RefSeq" id="WP_177324268.1">
    <property type="nucleotide sequence ID" value="NZ_FONR01000022.1"/>
</dbReference>